<evidence type="ECO:0000313" key="2">
    <source>
        <dbReference type="Proteomes" id="UP000800235"/>
    </source>
</evidence>
<dbReference type="EMBL" id="MU007014">
    <property type="protein sequence ID" value="KAF2435245.1"/>
    <property type="molecule type" value="Genomic_DNA"/>
</dbReference>
<keyword evidence="2" id="KW-1185">Reference proteome</keyword>
<dbReference type="AlphaFoldDB" id="A0A9P4U2U0"/>
<comment type="caution">
    <text evidence="1">The sequence shown here is derived from an EMBL/GenBank/DDBJ whole genome shotgun (WGS) entry which is preliminary data.</text>
</comment>
<reference evidence="1" key="1">
    <citation type="journal article" date="2020" name="Stud. Mycol.">
        <title>101 Dothideomycetes genomes: a test case for predicting lifestyles and emergence of pathogens.</title>
        <authorList>
            <person name="Haridas S."/>
            <person name="Albert R."/>
            <person name="Binder M."/>
            <person name="Bloem J."/>
            <person name="Labutti K."/>
            <person name="Salamov A."/>
            <person name="Andreopoulos B."/>
            <person name="Baker S."/>
            <person name="Barry K."/>
            <person name="Bills G."/>
            <person name="Bluhm B."/>
            <person name="Cannon C."/>
            <person name="Castanera R."/>
            <person name="Culley D."/>
            <person name="Daum C."/>
            <person name="Ezra D."/>
            <person name="Gonzalez J."/>
            <person name="Henrissat B."/>
            <person name="Kuo A."/>
            <person name="Liang C."/>
            <person name="Lipzen A."/>
            <person name="Lutzoni F."/>
            <person name="Magnuson J."/>
            <person name="Mondo S."/>
            <person name="Nolan M."/>
            <person name="Ohm R."/>
            <person name="Pangilinan J."/>
            <person name="Park H.-J."/>
            <person name="Ramirez L."/>
            <person name="Alfaro M."/>
            <person name="Sun H."/>
            <person name="Tritt A."/>
            <person name="Yoshinaga Y."/>
            <person name="Zwiers L.-H."/>
            <person name="Turgeon B."/>
            <person name="Goodwin S."/>
            <person name="Spatafora J."/>
            <person name="Crous P."/>
            <person name="Grigoriev I."/>
        </authorList>
    </citation>
    <scope>NUCLEOTIDE SEQUENCE</scope>
    <source>
        <strain evidence="1">CBS 130266</strain>
    </source>
</reference>
<proteinExistence type="predicted"/>
<dbReference type="Proteomes" id="UP000800235">
    <property type="component" value="Unassembled WGS sequence"/>
</dbReference>
<name>A0A9P4U2U0_9PEZI</name>
<gene>
    <name evidence="1" type="ORF">EJ08DRAFT_656863</name>
</gene>
<organism evidence="1 2">
    <name type="scientific">Tothia fuscella</name>
    <dbReference type="NCBI Taxonomy" id="1048955"/>
    <lineage>
        <taxon>Eukaryota</taxon>
        <taxon>Fungi</taxon>
        <taxon>Dikarya</taxon>
        <taxon>Ascomycota</taxon>
        <taxon>Pezizomycotina</taxon>
        <taxon>Dothideomycetes</taxon>
        <taxon>Pleosporomycetidae</taxon>
        <taxon>Venturiales</taxon>
        <taxon>Cylindrosympodiaceae</taxon>
        <taxon>Tothia</taxon>
    </lineage>
</organism>
<dbReference type="OrthoDB" id="3259529at2759"/>
<accession>A0A9P4U2U0</accession>
<evidence type="ECO:0000313" key="1">
    <source>
        <dbReference type="EMBL" id="KAF2435245.1"/>
    </source>
</evidence>
<sequence length="240" mass="27072">MEIPIVQLKIVLRILEHKGIISCLVGETALNYYNVPRVIHVFEICVSKHCVEKAQSLLCSTGLFELEELLDFDLYNEYKKGFPRLRSTGWTSPPCYIVLFSGEHFHMEPLSKTVVIQKSPTANSAYENSKQILDLVGVNDVRCLPMPRLSPLLQGLAQRYLDASDAVAMIAAEQLVDGMDVDECWAKKNLADARADVQDLITRLISGKYSRLDDFSENTVTCFLADEREAERVKNIPGYQ</sequence>
<protein>
    <submittedName>
        <fullName evidence="1">Uncharacterized protein</fullName>
    </submittedName>
</protein>